<feature type="compositionally biased region" description="Basic and acidic residues" evidence="2">
    <location>
        <begin position="7"/>
        <end position="16"/>
    </location>
</feature>
<gene>
    <name evidence="4" type="ORF">DN051_42165</name>
</gene>
<name>A0A2Z4JEI2_9ACTN</name>
<dbReference type="InterPro" id="IPR003594">
    <property type="entry name" value="HATPase_dom"/>
</dbReference>
<dbReference type="Gene3D" id="3.30.565.10">
    <property type="entry name" value="Histidine kinase-like ATPase, C-terminal domain"/>
    <property type="match status" value="1"/>
</dbReference>
<dbReference type="KEGG" id="scad:DN051_42165"/>
<sequence>MASITTHESETVDRLRPTWRPVASSTGAPSYSGALQRDDQAAEDARKIVDIVLAVWRLEHLADDVKLIASELVSNAARHARGTVVRMVVTRTARYRVRVAVTDKSRDLPQLQIADPLAEAGRGLCLVDALASNWGVIPLPWGKQVWAEVTAP</sequence>
<feature type="domain" description="Histidine kinase/HSP90-like ATPase" evidence="3">
    <location>
        <begin position="41"/>
        <end position="132"/>
    </location>
</feature>
<dbReference type="AlphaFoldDB" id="A0A2Z4JEI2"/>
<dbReference type="CDD" id="cd16936">
    <property type="entry name" value="HATPase_RsbW-like"/>
    <property type="match status" value="1"/>
</dbReference>
<evidence type="ECO:0000256" key="2">
    <source>
        <dbReference type="SAM" id="MobiDB-lite"/>
    </source>
</evidence>
<feature type="region of interest" description="Disordered" evidence="2">
    <location>
        <begin position="1"/>
        <end position="37"/>
    </location>
</feature>
<organism evidence="4 5">
    <name type="scientific">Streptomyces cadmiisoli</name>
    <dbReference type="NCBI Taxonomy" id="2184053"/>
    <lineage>
        <taxon>Bacteria</taxon>
        <taxon>Bacillati</taxon>
        <taxon>Actinomycetota</taxon>
        <taxon>Actinomycetes</taxon>
        <taxon>Kitasatosporales</taxon>
        <taxon>Streptomycetaceae</taxon>
        <taxon>Streptomyces</taxon>
        <taxon>Streptomyces aurantiacus group</taxon>
    </lineage>
</organism>
<evidence type="ECO:0000313" key="4">
    <source>
        <dbReference type="EMBL" id="AWW43208.1"/>
    </source>
</evidence>
<dbReference type="EMBL" id="CP030074">
    <property type="protein sequence ID" value="AWW43208.1"/>
    <property type="molecule type" value="Genomic_DNA"/>
</dbReference>
<keyword evidence="4" id="KW-0067">ATP-binding</keyword>
<dbReference type="PANTHER" id="PTHR35526:SF3">
    <property type="entry name" value="ANTI-SIGMA-F FACTOR RSBW"/>
    <property type="match status" value="1"/>
</dbReference>
<evidence type="ECO:0000259" key="3">
    <source>
        <dbReference type="Pfam" id="PF13581"/>
    </source>
</evidence>
<geneLocation type="plasmid" evidence="4 5">
    <name>unnamed1</name>
</geneLocation>
<keyword evidence="1" id="KW-0418">Kinase</keyword>
<dbReference type="Pfam" id="PF13581">
    <property type="entry name" value="HATPase_c_2"/>
    <property type="match status" value="1"/>
</dbReference>
<dbReference type="GO" id="GO:0005524">
    <property type="term" value="F:ATP binding"/>
    <property type="evidence" value="ECO:0007669"/>
    <property type="project" value="UniProtKB-KW"/>
</dbReference>
<protein>
    <submittedName>
        <fullName evidence="4">ATP-binding protein</fullName>
    </submittedName>
</protein>
<keyword evidence="5" id="KW-1185">Reference proteome</keyword>
<keyword evidence="1" id="KW-0723">Serine/threonine-protein kinase</keyword>
<reference evidence="5" key="1">
    <citation type="submission" date="2018-06" db="EMBL/GenBank/DDBJ databases">
        <authorList>
            <person name="Li K."/>
        </authorList>
    </citation>
    <scope>NUCLEOTIDE SEQUENCE [LARGE SCALE GENOMIC DNA]</scope>
    <source>
        <strain evidence="5">ZFG47</strain>
        <plasmid evidence="5">unnamed1</plasmid>
    </source>
</reference>
<keyword evidence="4" id="KW-0547">Nucleotide-binding</keyword>
<dbReference type="InterPro" id="IPR050267">
    <property type="entry name" value="Anti-sigma-factor_SerPK"/>
</dbReference>
<evidence type="ECO:0000256" key="1">
    <source>
        <dbReference type="ARBA" id="ARBA00022527"/>
    </source>
</evidence>
<keyword evidence="1" id="KW-0808">Transferase</keyword>
<dbReference type="InterPro" id="IPR036890">
    <property type="entry name" value="HATPase_C_sf"/>
</dbReference>
<dbReference type="GO" id="GO:0004674">
    <property type="term" value="F:protein serine/threonine kinase activity"/>
    <property type="evidence" value="ECO:0007669"/>
    <property type="project" value="UniProtKB-KW"/>
</dbReference>
<evidence type="ECO:0000313" key="5">
    <source>
        <dbReference type="Proteomes" id="UP000249616"/>
    </source>
</evidence>
<dbReference type="Proteomes" id="UP000249616">
    <property type="component" value="Plasmid unnamed1"/>
</dbReference>
<proteinExistence type="predicted"/>
<keyword evidence="4" id="KW-0614">Plasmid</keyword>
<dbReference type="PANTHER" id="PTHR35526">
    <property type="entry name" value="ANTI-SIGMA-F FACTOR RSBW-RELATED"/>
    <property type="match status" value="1"/>
</dbReference>
<accession>A0A2Z4JEI2</accession>
<dbReference type="SUPFAM" id="SSF55874">
    <property type="entry name" value="ATPase domain of HSP90 chaperone/DNA topoisomerase II/histidine kinase"/>
    <property type="match status" value="1"/>
</dbReference>
<dbReference type="RefSeq" id="WP_112443058.1">
    <property type="nucleotide sequence ID" value="NZ_CP030074.1"/>
</dbReference>